<name>A0A7L5DZQ7_9SPHI</name>
<dbReference type="PANTHER" id="PTHR13799">
    <property type="entry name" value="NGG1 INTERACTING FACTOR 3"/>
    <property type="match status" value="1"/>
</dbReference>
<dbReference type="InterPro" id="IPR036069">
    <property type="entry name" value="DUF34/NIF3_sf"/>
</dbReference>
<dbReference type="PANTHER" id="PTHR13799:SF14">
    <property type="entry name" value="GTP CYCLOHYDROLASE 1 TYPE 2 HOMOLOG"/>
    <property type="match status" value="1"/>
</dbReference>
<proteinExistence type="inferred from homology"/>
<organism evidence="5 6">
    <name type="scientific">Mucilaginibacter robiniae</name>
    <dbReference type="NCBI Taxonomy" id="2728022"/>
    <lineage>
        <taxon>Bacteria</taxon>
        <taxon>Pseudomonadati</taxon>
        <taxon>Bacteroidota</taxon>
        <taxon>Sphingobacteriia</taxon>
        <taxon>Sphingobacteriales</taxon>
        <taxon>Sphingobacteriaceae</taxon>
        <taxon>Mucilaginibacter</taxon>
    </lineage>
</organism>
<dbReference type="NCBIfam" id="TIGR01409">
    <property type="entry name" value="TAT_signal_seq"/>
    <property type="match status" value="1"/>
</dbReference>
<feature type="binding site" evidence="3">
    <location>
        <position position="110"/>
    </location>
    <ligand>
        <name>a divalent metal cation</name>
        <dbReference type="ChEBI" id="CHEBI:60240"/>
        <label>1</label>
    </ligand>
</feature>
<evidence type="ECO:0000256" key="4">
    <source>
        <dbReference type="SAM" id="SignalP"/>
    </source>
</evidence>
<dbReference type="RefSeq" id="WP_169606595.1">
    <property type="nucleotide sequence ID" value="NZ_CP051682.1"/>
</dbReference>
<accession>A0A7L5DZQ7</accession>
<sequence>MPNKPANPDDSINRRKFIHHTAGAAGAALLFSAPLVSHAANFLDAEPITVGQIMDKFISQIPNAPFPNTVDTLKAGNRDIQVTGVVTTMFATIELIKKAIDLNANFIIAHEPTFYNHADNTQWLEHDEVYRYKTDLLRKHNIAIWRNHDYIHSLAADGVVKGAVDQLGWQKFSTSSQYIYNLPPTTLANIIAHAKKSLNIQMVRYIGNTQQVCKSAIYMPGSAGGQRQIEAISKYQPDVALCGELSEWETAEYIRDARATGKTTALVVLGHIASEEPGSAFMAQWLKQHIPEVKVTHIPTGNSLSFM</sequence>
<dbReference type="InterPro" id="IPR002678">
    <property type="entry name" value="DUF34/NIF3"/>
</dbReference>
<protein>
    <submittedName>
        <fullName evidence="5">Twin-arginine translocation signal domain-containing protein</fullName>
    </submittedName>
</protein>
<dbReference type="EMBL" id="CP051682">
    <property type="protein sequence ID" value="QJD95587.1"/>
    <property type="molecule type" value="Genomic_DNA"/>
</dbReference>
<feature type="binding site" evidence="3">
    <location>
        <position position="275"/>
    </location>
    <ligand>
        <name>a divalent metal cation</name>
        <dbReference type="ChEBI" id="CHEBI:60240"/>
        <label>1</label>
    </ligand>
</feature>
<dbReference type="AlphaFoldDB" id="A0A7L5DZQ7"/>
<dbReference type="Gene3D" id="3.40.1390.30">
    <property type="entry name" value="NIF3 (NGG1p interacting factor 3)-like"/>
    <property type="match status" value="2"/>
</dbReference>
<evidence type="ECO:0000256" key="3">
    <source>
        <dbReference type="PIRSR" id="PIRSR602678-1"/>
    </source>
</evidence>
<feature type="chain" id="PRO_5029902320" evidence="4">
    <location>
        <begin position="40"/>
        <end position="307"/>
    </location>
</feature>
<dbReference type="PROSITE" id="PS51318">
    <property type="entry name" value="TAT"/>
    <property type="match status" value="1"/>
</dbReference>
<evidence type="ECO:0000313" key="5">
    <source>
        <dbReference type="EMBL" id="QJD95587.1"/>
    </source>
</evidence>
<evidence type="ECO:0000256" key="1">
    <source>
        <dbReference type="ARBA" id="ARBA00006964"/>
    </source>
</evidence>
<keyword evidence="6" id="KW-1185">Reference proteome</keyword>
<evidence type="ECO:0000313" key="6">
    <source>
        <dbReference type="Proteomes" id="UP000503278"/>
    </source>
</evidence>
<dbReference type="Proteomes" id="UP000503278">
    <property type="component" value="Chromosome"/>
</dbReference>
<dbReference type="Pfam" id="PF01784">
    <property type="entry name" value="DUF34_NIF3"/>
    <property type="match status" value="1"/>
</dbReference>
<feature type="signal peptide" evidence="4">
    <location>
        <begin position="1"/>
        <end position="39"/>
    </location>
</feature>
<gene>
    <name evidence="5" type="ORF">HH214_06715</name>
</gene>
<dbReference type="SUPFAM" id="SSF102705">
    <property type="entry name" value="NIF3 (NGG1p interacting factor 3)-like"/>
    <property type="match status" value="1"/>
</dbReference>
<keyword evidence="4" id="KW-0732">Signal</keyword>
<keyword evidence="2 3" id="KW-0479">Metal-binding</keyword>
<dbReference type="KEGG" id="mrob:HH214_06715"/>
<reference evidence="5 6" key="1">
    <citation type="submission" date="2020-04" db="EMBL/GenBank/DDBJ databases">
        <title>Genome sequencing of novel species.</title>
        <authorList>
            <person name="Heo J."/>
            <person name="Kim S.-J."/>
            <person name="Kim J.-S."/>
            <person name="Hong S.-B."/>
            <person name="Kwon S.-W."/>
        </authorList>
    </citation>
    <scope>NUCLEOTIDE SEQUENCE [LARGE SCALE GENOMIC DNA]</scope>
    <source>
        <strain evidence="5 6">F39-2</strain>
    </source>
</reference>
<dbReference type="InterPro" id="IPR019546">
    <property type="entry name" value="TAT_signal_bac_arc"/>
</dbReference>
<dbReference type="GO" id="GO:0046872">
    <property type="term" value="F:metal ion binding"/>
    <property type="evidence" value="ECO:0007669"/>
    <property type="project" value="UniProtKB-KW"/>
</dbReference>
<feature type="binding site" evidence="3">
    <location>
        <position position="271"/>
    </location>
    <ligand>
        <name>a divalent metal cation</name>
        <dbReference type="ChEBI" id="CHEBI:60240"/>
        <label>1</label>
    </ligand>
</feature>
<evidence type="ECO:0000256" key="2">
    <source>
        <dbReference type="ARBA" id="ARBA00022723"/>
    </source>
</evidence>
<dbReference type="InterPro" id="IPR006311">
    <property type="entry name" value="TAT_signal"/>
</dbReference>
<comment type="similarity">
    <text evidence="1">Belongs to the GTP cyclohydrolase I type 2/NIF3 family.</text>
</comment>
<dbReference type="GO" id="GO:0005737">
    <property type="term" value="C:cytoplasm"/>
    <property type="evidence" value="ECO:0007669"/>
    <property type="project" value="TreeGrafter"/>
</dbReference>